<name>A0A7W2L4B2_PSEPU</name>
<accession>A0A7W2L4B2</accession>
<comment type="caution">
    <text evidence="2">The sequence shown here is derived from an EMBL/GenBank/DDBJ whole genome shotgun (WGS) entry which is preliminary data.</text>
</comment>
<proteinExistence type="predicted"/>
<evidence type="ECO:0000313" key="3">
    <source>
        <dbReference type="Proteomes" id="UP000553948"/>
    </source>
</evidence>
<reference evidence="2 3" key="1">
    <citation type="submission" date="2020-07" db="EMBL/GenBank/DDBJ databases">
        <title>Diversity of carbapenemase encoding genes among Pseudomonas putida group clinical isolates in a tertiary Brazilian hospital.</title>
        <authorList>
            <person name="Alberto-Lei F."/>
            <person name="Nodari C.S."/>
            <person name="Streling A.P."/>
            <person name="Paulino J.T."/>
            <person name="Bessa-Neto F.O."/>
            <person name="Cayo R."/>
            <person name="Gales A.C."/>
        </authorList>
    </citation>
    <scope>NUCLEOTIDE SEQUENCE [LARGE SCALE GENOMIC DNA]</scope>
    <source>
        <strain evidence="2 3">12464</strain>
    </source>
</reference>
<feature type="compositionally biased region" description="Basic and acidic residues" evidence="1">
    <location>
        <begin position="50"/>
        <end position="62"/>
    </location>
</feature>
<evidence type="ECO:0000313" key="2">
    <source>
        <dbReference type="EMBL" id="MBA6118026.1"/>
    </source>
</evidence>
<organism evidence="2 3">
    <name type="scientific">Pseudomonas putida</name>
    <name type="common">Arthrobacter siderocapsulatus</name>
    <dbReference type="NCBI Taxonomy" id="303"/>
    <lineage>
        <taxon>Bacteria</taxon>
        <taxon>Pseudomonadati</taxon>
        <taxon>Pseudomonadota</taxon>
        <taxon>Gammaproteobacteria</taxon>
        <taxon>Pseudomonadales</taxon>
        <taxon>Pseudomonadaceae</taxon>
        <taxon>Pseudomonas</taxon>
    </lineage>
</organism>
<feature type="region of interest" description="Disordered" evidence="1">
    <location>
        <begin position="1"/>
        <end position="108"/>
    </location>
</feature>
<feature type="compositionally biased region" description="Gly residues" evidence="1">
    <location>
        <begin position="21"/>
        <end position="31"/>
    </location>
</feature>
<dbReference type="AlphaFoldDB" id="A0A7W2L4B2"/>
<gene>
    <name evidence="2" type="ORF">H4C47_20125</name>
</gene>
<evidence type="ECO:0000256" key="1">
    <source>
        <dbReference type="SAM" id="MobiDB-lite"/>
    </source>
</evidence>
<dbReference type="Proteomes" id="UP000553948">
    <property type="component" value="Unassembled WGS sequence"/>
</dbReference>
<dbReference type="EMBL" id="JACGDG010000019">
    <property type="protein sequence ID" value="MBA6118026.1"/>
    <property type="molecule type" value="Genomic_DNA"/>
</dbReference>
<protein>
    <submittedName>
        <fullName evidence="2">Uncharacterized protein</fullName>
    </submittedName>
</protein>
<sequence length="108" mass="10873">MANNQDRGANQGGSASSNQGQTGGQPAGGNVAGDPGRGADAEQGGQKGGKMPDDQRNKDWQRSSDAGQKGGQRTDEGNMGQGADETSEPGSMGGQGQRGGTQKPDDQR</sequence>
<dbReference type="RefSeq" id="WP_176515424.1">
    <property type="nucleotide sequence ID" value="NZ_CP060529.1"/>
</dbReference>
<feature type="compositionally biased region" description="Polar residues" evidence="1">
    <location>
        <begin position="1"/>
        <end position="20"/>
    </location>
</feature>